<dbReference type="EMBL" id="VVYW01000014">
    <property type="protein sequence ID" value="KAA5406721.1"/>
    <property type="molecule type" value="Genomic_DNA"/>
</dbReference>
<dbReference type="GO" id="GO:0016740">
    <property type="term" value="F:transferase activity"/>
    <property type="evidence" value="ECO:0007669"/>
    <property type="project" value="UniProtKB-KW"/>
</dbReference>
<accession>A0A5M6A654</accession>
<proteinExistence type="predicted"/>
<protein>
    <submittedName>
        <fullName evidence="2">Polysaccharide pyruvyl transferase family protein</fullName>
    </submittedName>
</protein>
<keyword evidence="2" id="KW-0808">Transferase</keyword>
<gene>
    <name evidence="2" type="ORF">F2Y86_17170</name>
</gene>
<dbReference type="RefSeq" id="WP_007214403.1">
    <property type="nucleotide sequence ID" value="NZ_JAFEKG010000001.1"/>
</dbReference>
<comment type="caution">
    <text evidence="2">The sequence shown here is derived from an EMBL/GenBank/DDBJ whole genome shotgun (WGS) entry which is preliminary data.</text>
</comment>
<dbReference type="InterPro" id="IPR007345">
    <property type="entry name" value="Polysacch_pyruvyl_Trfase"/>
</dbReference>
<reference evidence="2 3" key="1">
    <citation type="journal article" date="2019" name="Nat. Med.">
        <title>A library of human gut bacterial isolates paired with longitudinal multiomics data enables mechanistic microbiome research.</title>
        <authorList>
            <person name="Poyet M."/>
            <person name="Groussin M."/>
            <person name="Gibbons S.M."/>
            <person name="Avila-Pacheco J."/>
            <person name="Jiang X."/>
            <person name="Kearney S.M."/>
            <person name="Perrotta A.R."/>
            <person name="Berdy B."/>
            <person name="Zhao S."/>
            <person name="Lieberman T.D."/>
            <person name="Swanson P.K."/>
            <person name="Smith M."/>
            <person name="Roesemann S."/>
            <person name="Alexander J.E."/>
            <person name="Rich S.A."/>
            <person name="Livny J."/>
            <person name="Vlamakis H."/>
            <person name="Clish C."/>
            <person name="Bullock K."/>
            <person name="Deik A."/>
            <person name="Scott J."/>
            <person name="Pierce K.A."/>
            <person name="Xavier R.J."/>
            <person name="Alm E.J."/>
        </authorList>
    </citation>
    <scope>NUCLEOTIDE SEQUENCE [LARGE SCALE GENOMIC DNA]</scope>
    <source>
        <strain evidence="2 3">BIOML-A7</strain>
    </source>
</reference>
<dbReference type="AlphaFoldDB" id="A0A5M6A654"/>
<sequence length="391" mass="45122">MKILILTQPLRTNYGGLLQAYALQQILKGMGHDVVTDRLGVIQKLSLWNRVLRFLYHATQFYILKNYRYYPYRYLFFSFDKESKAKRSITANTERFVNIHVDTIDLFTRNNENVINTVRQFDAIVVGSDQVWRATISDIPTYFLSFTKAINVKRIAYAASFGTDDLNEYSKKDMKIASESIKLFDAISVREESGVHLCRDYFKIDAVHVLDPTMLLSKDDYLKLIEGEDSSCSTDMLLTYVLDRTQEKNEIIRNVGESLHLTPYENGPTTHFSNIIENNVSECIYPSVSKWLAGFRDTQFVVTDSFHGTVFSIIFNKPFVAILNSERGASRFISLLSIFHLENHLISIGGEVSEEHLRPIDYTSVNKILDGWKRQSINYIESNLKEAHQQR</sequence>
<organism evidence="2 3">
    <name type="scientific">Bacteroides cellulosilyticus</name>
    <dbReference type="NCBI Taxonomy" id="246787"/>
    <lineage>
        <taxon>Bacteria</taxon>
        <taxon>Pseudomonadati</taxon>
        <taxon>Bacteroidota</taxon>
        <taxon>Bacteroidia</taxon>
        <taxon>Bacteroidales</taxon>
        <taxon>Bacteroidaceae</taxon>
        <taxon>Bacteroides</taxon>
    </lineage>
</organism>
<evidence type="ECO:0000313" key="3">
    <source>
        <dbReference type="Proteomes" id="UP000325055"/>
    </source>
</evidence>
<dbReference type="Pfam" id="PF04230">
    <property type="entry name" value="PS_pyruv_trans"/>
    <property type="match status" value="1"/>
</dbReference>
<name>A0A5M6A654_9BACE</name>
<evidence type="ECO:0000313" key="2">
    <source>
        <dbReference type="EMBL" id="KAA5406721.1"/>
    </source>
</evidence>
<feature type="domain" description="Polysaccharide pyruvyl transferase" evidence="1">
    <location>
        <begin position="13"/>
        <end position="325"/>
    </location>
</feature>
<dbReference type="Proteomes" id="UP000325055">
    <property type="component" value="Unassembled WGS sequence"/>
</dbReference>
<evidence type="ECO:0000259" key="1">
    <source>
        <dbReference type="Pfam" id="PF04230"/>
    </source>
</evidence>